<comment type="caution">
    <text evidence="3">The sequence shown here is derived from an EMBL/GenBank/DDBJ whole genome shotgun (WGS) entry which is preliminary data.</text>
</comment>
<evidence type="ECO:0000259" key="2">
    <source>
        <dbReference type="Pfam" id="PF26168"/>
    </source>
</evidence>
<evidence type="ECO:0000313" key="4">
    <source>
        <dbReference type="Proteomes" id="UP000811246"/>
    </source>
</evidence>
<accession>A0A922DZN1</accession>
<dbReference type="PANTHER" id="PTHR11926:SF1188">
    <property type="entry name" value="FAMILY PROTEIN, PUTATIVE-RELATED"/>
    <property type="match status" value="1"/>
</dbReference>
<comment type="similarity">
    <text evidence="1">Belongs to the UDP-glycosyltransferase family.</text>
</comment>
<dbReference type="Pfam" id="PF26168">
    <property type="entry name" value="Glyco_transf_N"/>
    <property type="match status" value="1"/>
</dbReference>
<dbReference type="GO" id="GO:0080044">
    <property type="term" value="F:quercetin 7-O-glucosyltransferase activity"/>
    <property type="evidence" value="ECO:0007669"/>
    <property type="project" value="TreeGrafter"/>
</dbReference>
<dbReference type="InterPro" id="IPR058980">
    <property type="entry name" value="Glyco_transf_N"/>
</dbReference>
<evidence type="ECO:0000256" key="1">
    <source>
        <dbReference type="ARBA" id="ARBA00009995"/>
    </source>
</evidence>
<dbReference type="Proteomes" id="UP000811246">
    <property type="component" value="Chromosome 10"/>
</dbReference>
<gene>
    <name evidence="3" type="ORF">I3842_10G142200</name>
</gene>
<protein>
    <recommendedName>
        <fullName evidence="2">Glycosyltransferase N-terminal domain-containing protein</fullName>
    </recommendedName>
</protein>
<organism evidence="3 4">
    <name type="scientific">Carya illinoinensis</name>
    <name type="common">Pecan</name>
    <dbReference type="NCBI Taxonomy" id="32201"/>
    <lineage>
        <taxon>Eukaryota</taxon>
        <taxon>Viridiplantae</taxon>
        <taxon>Streptophyta</taxon>
        <taxon>Embryophyta</taxon>
        <taxon>Tracheophyta</taxon>
        <taxon>Spermatophyta</taxon>
        <taxon>Magnoliopsida</taxon>
        <taxon>eudicotyledons</taxon>
        <taxon>Gunneridae</taxon>
        <taxon>Pentapetalae</taxon>
        <taxon>rosids</taxon>
        <taxon>fabids</taxon>
        <taxon>Fagales</taxon>
        <taxon>Juglandaceae</taxon>
        <taxon>Carya</taxon>
    </lineage>
</organism>
<feature type="domain" description="Glycosyltransferase N-terminal" evidence="2">
    <location>
        <begin position="12"/>
        <end position="110"/>
    </location>
</feature>
<evidence type="ECO:0000313" key="3">
    <source>
        <dbReference type="EMBL" id="KAG6693002.1"/>
    </source>
</evidence>
<name>A0A922DZN1_CARIL</name>
<dbReference type="FunFam" id="3.40.50.2000:FF:000055">
    <property type="entry name" value="Glycosyltransferase"/>
    <property type="match status" value="1"/>
</dbReference>
<dbReference type="PANTHER" id="PTHR11926">
    <property type="entry name" value="GLUCOSYL/GLUCURONOSYL TRANSFERASES"/>
    <property type="match status" value="1"/>
</dbReference>
<dbReference type="EMBL" id="CM031834">
    <property type="protein sequence ID" value="KAG6693002.1"/>
    <property type="molecule type" value="Genomic_DNA"/>
</dbReference>
<dbReference type="AlphaFoldDB" id="A0A922DZN1"/>
<proteinExistence type="inferred from homology"/>
<dbReference type="GO" id="GO:0080043">
    <property type="term" value="F:quercetin 3-O-glucosyltransferase activity"/>
    <property type="evidence" value="ECO:0007669"/>
    <property type="project" value="TreeGrafter"/>
</dbReference>
<sequence length="274" mass="30474">MNSVEEIMAHAVCIPYPAQGHVNPMLKLAKLLHHKGFHVTFVNIEFNHRRMLKSRGPDSLDGLPDFRFETIPDGLPPSDANDATQDIPSLSDSIRKTCLVSFRILLAKLNDNHVSSNVVPPVSCIVSDLCMPFAINAAEELGITVLLLWTASACGFLGYAHSRHLVERGDLIAVLKDESCLPNGHMDATIYWIPGLKKIRLKDLPTFLFTLDPNDIMLNYILEMIEKALKASAIVVNTFDALEHEALDALSSMFPPIYSIGSLHLLLNQFHKRI</sequence>
<reference evidence="3" key="1">
    <citation type="submission" date="2021-01" db="EMBL/GenBank/DDBJ databases">
        <authorList>
            <person name="Lovell J.T."/>
            <person name="Bentley N."/>
            <person name="Bhattarai G."/>
            <person name="Jenkins J.W."/>
            <person name="Sreedasyam A."/>
            <person name="Alarcon Y."/>
            <person name="Bock C."/>
            <person name="Boston L."/>
            <person name="Carlson J."/>
            <person name="Cervantes K."/>
            <person name="Clermont K."/>
            <person name="Krom N."/>
            <person name="Kubenka K."/>
            <person name="Mamidi S."/>
            <person name="Mattison C."/>
            <person name="Monteros M."/>
            <person name="Pisani C."/>
            <person name="Plott C."/>
            <person name="Rajasekar S."/>
            <person name="Rhein H.S."/>
            <person name="Rohla C."/>
            <person name="Song M."/>
            <person name="Hilaire R.S."/>
            <person name="Shu S."/>
            <person name="Wells L."/>
            <person name="Wang X."/>
            <person name="Webber J."/>
            <person name="Heerema R.J."/>
            <person name="Klein P."/>
            <person name="Conner P."/>
            <person name="Grauke L."/>
            <person name="Grimwood J."/>
            <person name="Schmutz J."/>
            <person name="Randall J.J."/>
        </authorList>
    </citation>
    <scope>NUCLEOTIDE SEQUENCE</scope>
    <source>
        <tissue evidence="3">Leaf</tissue>
    </source>
</reference>